<dbReference type="Proteomes" id="UP000583929">
    <property type="component" value="Unassembled WGS sequence"/>
</dbReference>
<comment type="caution">
    <text evidence="2">The sequence shown here is derived from an EMBL/GenBank/DDBJ whole genome shotgun (WGS) entry which is preliminary data.</text>
</comment>
<dbReference type="AlphaFoldDB" id="A0A7J6HWA6"/>
<evidence type="ECO:0000259" key="1">
    <source>
        <dbReference type="Pfam" id="PF08268"/>
    </source>
</evidence>
<dbReference type="PANTHER" id="PTHR31672">
    <property type="entry name" value="BNACNNG10540D PROTEIN"/>
    <property type="match status" value="1"/>
</dbReference>
<protein>
    <recommendedName>
        <fullName evidence="1">F-box associated beta-propeller type 3 domain-containing protein</fullName>
    </recommendedName>
</protein>
<gene>
    <name evidence="2" type="ORF">G4B88_022690</name>
</gene>
<dbReference type="InterPro" id="IPR013187">
    <property type="entry name" value="F-box-assoc_dom_typ3"/>
</dbReference>
<proteinExistence type="predicted"/>
<dbReference type="EMBL" id="JAATIQ010000021">
    <property type="protein sequence ID" value="KAF4399607.1"/>
    <property type="molecule type" value="Genomic_DNA"/>
</dbReference>
<dbReference type="Pfam" id="PF08268">
    <property type="entry name" value="FBA_3"/>
    <property type="match status" value="1"/>
</dbReference>
<dbReference type="NCBIfam" id="TIGR01640">
    <property type="entry name" value="F_box_assoc_1"/>
    <property type="match status" value="1"/>
</dbReference>
<feature type="domain" description="F-box associated beta-propeller type 3" evidence="1">
    <location>
        <begin position="88"/>
        <end position="294"/>
    </location>
</feature>
<name>A0A7J6HWA6_CANSA</name>
<evidence type="ECO:0000313" key="3">
    <source>
        <dbReference type="Proteomes" id="UP000583929"/>
    </source>
</evidence>
<dbReference type="InterPro" id="IPR017451">
    <property type="entry name" value="F-box-assoc_interact_dom"/>
</dbReference>
<accession>A0A7J6HWA6</accession>
<sequence length="399" mass="47441">MELPLDIFLYEILCRASLETVARCRLVSKEVNDATYESYFTQLFHKRTNITSGIHILSQKRSNYYTNYISIHSSAKLSLRKFLPPNIRIEAATKQGLLLCIDRSCHIIPKYLVCKPTTQQWRTIPNPKTRFFTQKIMMLTIGSNPLRYKIIRFSSRNFGGDSIKYKSKIHLAFRCEVFDSKFWVWKLLEQTISLPSDYEESIDYRSMICISRYIYAFTTKKRLFVFDIENEKWEFVTLDFGEACINANYNDNISYQLVEYGGKLGLLCVFKDDDFMYHLLQLWTITKKSGTPWSWSLQKKDCFEIFEEPYSTLVKFLDNHLAMTMGFYKIIFHDFMISISKTKMEINTMLNNQFFQVESDWLPVIKFVNYLHKEWKLCMKVVFMQFHLWSLALRESCDK</sequence>
<dbReference type="InterPro" id="IPR050796">
    <property type="entry name" value="SCF_F-box_component"/>
</dbReference>
<reference evidence="2 3" key="1">
    <citation type="journal article" date="2020" name="bioRxiv">
        <title>Sequence and annotation of 42 cannabis genomes reveals extensive copy number variation in cannabinoid synthesis and pathogen resistance genes.</title>
        <authorList>
            <person name="Mckernan K.J."/>
            <person name="Helbert Y."/>
            <person name="Kane L.T."/>
            <person name="Ebling H."/>
            <person name="Zhang L."/>
            <person name="Liu B."/>
            <person name="Eaton Z."/>
            <person name="Mclaughlin S."/>
            <person name="Kingan S."/>
            <person name="Baybayan P."/>
            <person name="Concepcion G."/>
            <person name="Jordan M."/>
            <person name="Riva A."/>
            <person name="Barbazuk W."/>
            <person name="Harkins T."/>
        </authorList>
    </citation>
    <scope>NUCLEOTIDE SEQUENCE [LARGE SCALE GENOMIC DNA]</scope>
    <source>
        <strain evidence="3">cv. Jamaican Lion 4</strain>
        <tissue evidence="2">Leaf</tissue>
    </source>
</reference>
<keyword evidence="3" id="KW-1185">Reference proteome</keyword>
<organism evidence="2 3">
    <name type="scientific">Cannabis sativa</name>
    <name type="common">Hemp</name>
    <name type="synonym">Marijuana</name>
    <dbReference type="NCBI Taxonomy" id="3483"/>
    <lineage>
        <taxon>Eukaryota</taxon>
        <taxon>Viridiplantae</taxon>
        <taxon>Streptophyta</taxon>
        <taxon>Embryophyta</taxon>
        <taxon>Tracheophyta</taxon>
        <taxon>Spermatophyta</taxon>
        <taxon>Magnoliopsida</taxon>
        <taxon>eudicotyledons</taxon>
        <taxon>Gunneridae</taxon>
        <taxon>Pentapetalae</taxon>
        <taxon>rosids</taxon>
        <taxon>fabids</taxon>
        <taxon>Rosales</taxon>
        <taxon>Cannabaceae</taxon>
        <taxon>Cannabis</taxon>
    </lineage>
</organism>
<evidence type="ECO:0000313" key="2">
    <source>
        <dbReference type="EMBL" id="KAF4399607.1"/>
    </source>
</evidence>